<dbReference type="SUPFAM" id="SSF53098">
    <property type="entry name" value="Ribonuclease H-like"/>
    <property type="match status" value="1"/>
</dbReference>
<evidence type="ECO:0000256" key="2">
    <source>
        <dbReference type="ARBA" id="ARBA00005300"/>
    </source>
</evidence>
<evidence type="ECO:0000256" key="5">
    <source>
        <dbReference type="ARBA" id="ARBA00022723"/>
    </source>
</evidence>
<dbReference type="STRING" id="1284197.S8AVY9"/>
<gene>
    <name evidence="9" type="ORF">H072_890</name>
</gene>
<comment type="similarity">
    <text evidence="2">Belongs to the RNase H family.</text>
</comment>
<dbReference type="GO" id="GO:0046872">
    <property type="term" value="F:metal ion binding"/>
    <property type="evidence" value="ECO:0007669"/>
    <property type="project" value="UniProtKB-KW"/>
</dbReference>
<dbReference type="GO" id="GO:0043137">
    <property type="term" value="P:DNA replication, removal of RNA primer"/>
    <property type="evidence" value="ECO:0007669"/>
    <property type="project" value="TreeGrafter"/>
</dbReference>
<dbReference type="GO" id="GO:0004523">
    <property type="term" value="F:RNA-DNA hybrid ribonuclease activity"/>
    <property type="evidence" value="ECO:0007669"/>
    <property type="project" value="UniProtKB-EC"/>
</dbReference>
<dbReference type="Pfam" id="PF00075">
    <property type="entry name" value="RNase_H"/>
    <property type="match status" value="1"/>
</dbReference>
<evidence type="ECO:0000256" key="4">
    <source>
        <dbReference type="ARBA" id="ARBA00022722"/>
    </source>
</evidence>
<evidence type="ECO:0000313" key="9">
    <source>
        <dbReference type="EMBL" id="EPS45136.1"/>
    </source>
</evidence>
<evidence type="ECO:0000256" key="6">
    <source>
        <dbReference type="ARBA" id="ARBA00022759"/>
    </source>
</evidence>
<evidence type="ECO:0000313" key="10">
    <source>
        <dbReference type="Proteomes" id="UP000015100"/>
    </source>
</evidence>
<comment type="caution">
    <text evidence="9">The sequence shown here is derived from an EMBL/GenBank/DDBJ whole genome shotgun (WGS) entry which is preliminary data.</text>
</comment>
<dbReference type="PROSITE" id="PS50879">
    <property type="entry name" value="RNASE_H_1"/>
    <property type="match status" value="1"/>
</dbReference>
<keyword evidence="10" id="KW-1185">Reference proteome</keyword>
<evidence type="ECO:0000256" key="3">
    <source>
        <dbReference type="ARBA" id="ARBA00012180"/>
    </source>
</evidence>
<keyword evidence="7" id="KW-0378">Hydrolase</keyword>
<protein>
    <recommendedName>
        <fullName evidence="3">ribonuclease H</fullName>
        <ecNumber evidence="3">3.1.26.4</ecNumber>
    </recommendedName>
</protein>
<dbReference type="InterPro" id="IPR050092">
    <property type="entry name" value="RNase_H"/>
</dbReference>
<dbReference type="OMA" id="CERKELM"/>
<dbReference type="PANTHER" id="PTHR10642">
    <property type="entry name" value="RIBONUCLEASE H1"/>
    <property type="match status" value="1"/>
</dbReference>
<proteinExistence type="inferred from homology"/>
<sequence>MPQPRIEGRLWVNCPTITNLDYDEQFTVCRQCKQFAPRCCTHPRSCHFHSLIFADGACLNNGNIGARAGVGIAVGLGGEDHFSMPFSSLEGVSERTNQVAELKAAIEAVNIIDLLECDAELKPCERKELMRDKVSNGEIRSWIIAMDLEYVVKGISEWLPNWKMNGFLTSQRKCPKNLDLFMSLEESIRKVEQRRKTIICF</sequence>
<dbReference type="HOGENOM" id="CLU_030894_4_0_1"/>
<dbReference type="Proteomes" id="UP000015100">
    <property type="component" value="Unassembled WGS sequence"/>
</dbReference>
<dbReference type="AlphaFoldDB" id="S8AVY9"/>
<evidence type="ECO:0000259" key="8">
    <source>
        <dbReference type="PROSITE" id="PS50879"/>
    </source>
</evidence>
<dbReference type="GO" id="GO:0003676">
    <property type="term" value="F:nucleic acid binding"/>
    <property type="evidence" value="ECO:0007669"/>
    <property type="project" value="InterPro"/>
</dbReference>
<dbReference type="EMBL" id="AQGS01000023">
    <property type="protein sequence ID" value="EPS45136.1"/>
    <property type="molecule type" value="Genomic_DNA"/>
</dbReference>
<name>S8AVY9_DACHA</name>
<reference evidence="10" key="2">
    <citation type="submission" date="2013-04" db="EMBL/GenBank/DDBJ databases">
        <title>Genomic mechanisms accounting for the adaptation to parasitism in nematode-trapping fungi.</title>
        <authorList>
            <person name="Ahren D.G."/>
        </authorList>
    </citation>
    <scope>NUCLEOTIDE SEQUENCE [LARGE SCALE GENOMIC DNA]</scope>
    <source>
        <strain evidence="10">CBS 200.50</strain>
    </source>
</reference>
<accession>S8AVY9</accession>
<dbReference type="InterPro" id="IPR002156">
    <property type="entry name" value="RNaseH_domain"/>
</dbReference>
<keyword evidence="4" id="KW-0540">Nuclease</keyword>
<dbReference type="OrthoDB" id="245563at2759"/>
<comment type="catalytic activity">
    <reaction evidence="1">
        <text>Endonucleolytic cleavage to 5'-phosphomonoester.</text>
        <dbReference type="EC" id="3.1.26.4"/>
    </reaction>
</comment>
<evidence type="ECO:0000256" key="7">
    <source>
        <dbReference type="ARBA" id="ARBA00022801"/>
    </source>
</evidence>
<dbReference type="eggNOG" id="KOG3752">
    <property type="taxonomic scope" value="Eukaryota"/>
</dbReference>
<organism evidence="9 10">
    <name type="scientific">Dactylellina haptotyla (strain CBS 200.50)</name>
    <name type="common">Nematode-trapping fungus</name>
    <name type="synonym">Monacrosporium haptotylum</name>
    <dbReference type="NCBI Taxonomy" id="1284197"/>
    <lineage>
        <taxon>Eukaryota</taxon>
        <taxon>Fungi</taxon>
        <taxon>Dikarya</taxon>
        <taxon>Ascomycota</taxon>
        <taxon>Pezizomycotina</taxon>
        <taxon>Orbiliomycetes</taxon>
        <taxon>Orbiliales</taxon>
        <taxon>Orbiliaceae</taxon>
        <taxon>Dactylellina</taxon>
    </lineage>
</organism>
<dbReference type="EC" id="3.1.26.4" evidence="3"/>
<reference evidence="9 10" key="1">
    <citation type="journal article" date="2013" name="PLoS Genet.">
        <title>Genomic mechanisms accounting for the adaptation to parasitism in nematode-trapping fungi.</title>
        <authorList>
            <person name="Meerupati T."/>
            <person name="Andersson K.M."/>
            <person name="Friman E."/>
            <person name="Kumar D."/>
            <person name="Tunlid A."/>
            <person name="Ahren D."/>
        </authorList>
    </citation>
    <scope>NUCLEOTIDE SEQUENCE [LARGE SCALE GENOMIC DNA]</scope>
    <source>
        <strain evidence="9 10">CBS 200.50</strain>
    </source>
</reference>
<feature type="domain" description="RNase H type-1" evidence="8">
    <location>
        <begin position="46"/>
        <end position="201"/>
    </location>
</feature>
<dbReference type="PANTHER" id="PTHR10642:SF26">
    <property type="entry name" value="RIBONUCLEASE H1"/>
    <property type="match status" value="1"/>
</dbReference>
<keyword evidence="6" id="KW-0255">Endonuclease</keyword>
<dbReference type="Gene3D" id="3.30.420.10">
    <property type="entry name" value="Ribonuclease H-like superfamily/Ribonuclease H"/>
    <property type="match status" value="1"/>
</dbReference>
<evidence type="ECO:0000256" key="1">
    <source>
        <dbReference type="ARBA" id="ARBA00000077"/>
    </source>
</evidence>
<dbReference type="InterPro" id="IPR012337">
    <property type="entry name" value="RNaseH-like_sf"/>
</dbReference>
<dbReference type="InterPro" id="IPR036397">
    <property type="entry name" value="RNaseH_sf"/>
</dbReference>
<keyword evidence="5" id="KW-0479">Metal-binding</keyword>